<evidence type="ECO:0000313" key="1">
    <source>
        <dbReference type="EMBL" id="ERG97398.1"/>
    </source>
</evidence>
<dbReference type="HOGENOM" id="CLU_2243798_0_0_2"/>
<dbReference type="AlphaFoldDB" id="U1NKB4"/>
<proteinExistence type="predicted"/>
<dbReference type="EMBL" id="KE356561">
    <property type="protein sequence ID" value="ERG97398.1"/>
    <property type="molecule type" value="Genomic_DNA"/>
</dbReference>
<protein>
    <submittedName>
        <fullName evidence="1">Uncharacterized protein</fullName>
    </submittedName>
</protein>
<organism evidence="1 2">
    <name type="scientific">Haloquadratum walsbyi J07HQW2</name>
    <dbReference type="NCBI Taxonomy" id="1238425"/>
    <lineage>
        <taxon>Archaea</taxon>
        <taxon>Methanobacteriati</taxon>
        <taxon>Methanobacteriota</taxon>
        <taxon>Stenosarchaea group</taxon>
        <taxon>Halobacteria</taxon>
        <taxon>Halobacteriales</taxon>
        <taxon>Haloferacaceae</taxon>
        <taxon>Haloquadratum</taxon>
    </lineage>
</organism>
<reference evidence="1 2" key="1">
    <citation type="journal article" date="2013" name="PLoS ONE">
        <title>Assembly-driven community genomics of a hypersaline microbial ecosystem.</title>
        <authorList>
            <person name="Podell S."/>
            <person name="Ugalde J.A."/>
            <person name="Narasingarao P."/>
            <person name="Banfield J.F."/>
            <person name="Heidelberg K.B."/>
            <person name="Allen E.E."/>
        </authorList>
    </citation>
    <scope>NUCLEOTIDE SEQUENCE [LARGE SCALE GENOMIC DNA]</scope>
    <source>
        <strain evidence="2">J07HQW2</strain>
    </source>
</reference>
<name>U1NKB4_9EURY</name>
<sequence length="104" mass="11708">MGHEHRSGLRVYWKPVFERWLKECVCVTNLRCRCALAGRCTAPVRDRFSRAPRPRVRSAGEWLATAEASPSALSLRWLDEAVALVGEVTDGPLDIAIVRYCPAR</sequence>
<evidence type="ECO:0000313" key="2">
    <source>
        <dbReference type="Proteomes" id="UP000030710"/>
    </source>
</evidence>
<gene>
    <name evidence="1" type="ORF">J07HQW2_03884</name>
</gene>
<accession>U1NKB4</accession>
<dbReference type="Proteomes" id="UP000030710">
    <property type="component" value="Unassembled WGS sequence"/>
</dbReference>